<reference evidence="2 3" key="1">
    <citation type="submission" date="2017-04" db="EMBL/GenBank/DDBJ databases">
        <title>Draft genome sequence of Tuber borchii Vittad., a whitish edible truffle.</title>
        <authorList>
            <consortium name="DOE Joint Genome Institute"/>
            <person name="Murat C."/>
            <person name="Kuo A."/>
            <person name="Barry K.W."/>
            <person name="Clum A."/>
            <person name="Dockter R.B."/>
            <person name="Fauchery L."/>
            <person name="Iotti M."/>
            <person name="Kohler A."/>
            <person name="Labutti K."/>
            <person name="Lindquist E.A."/>
            <person name="Lipzen A."/>
            <person name="Ohm R.A."/>
            <person name="Wang M."/>
            <person name="Grigoriev I.V."/>
            <person name="Zambonelli A."/>
            <person name="Martin F.M."/>
        </authorList>
    </citation>
    <scope>NUCLEOTIDE SEQUENCE [LARGE SCALE GENOMIC DNA]</scope>
    <source>
        <strain evidence="2 3">Tbo3840</strain>
    </source>
</reference>
<evidence type="ECO:0000313" key="3">
    <source>
        <dbReference type="Proteomes" id="UP000244722"/>
    </source>
</evidence>
<proteinExistence type="predicted"/>
<feature type="region of interest" description="Disordered" evidence="1">
    <location>
        <begin position="214"/>
        <end position="236"/>
    </location>
</feature>
<protein>
    <submittedName>
        <fullName evidence="2">Uncharacterized protein</fullName>
    </submittedName>
</protein>
<accession>A0A2T7A4V7</accession>
<gene>
    <name evidence="2" type="ORF">B9Z19DRAFT_1190157</name>
</gene>
<feature type="region of interest" description="Disordered" evidence="1">
    <location>
        <begin position="83"/>
        <end position="114"/>
    </location>
</feature>
<evidence type="ECO:0000256" key="1">
    <source>
        <dbReference type="SAM" id="MobiDB-lite"/>
    </source>
</evidence>
<feature type="compositionally biased region" description="Polar residues" evidence="1">
    <location>
        <begin position="214"/>
        <end position="226"/>
    </location>
</feature>
<dbReference type="AlphaFoldDB" id="A0A2T7A4V7"/>
<evidence type="ECO:0000313" key="2">
    <source>
        <dbReference type="EMBL" id="PUU82787.1"/>
    </source>
</evidence>
<feature type="region of interest" description="Disordered" evidence="1">
    <location>
        <begin position="161"/>
        <end position="192"/>
    </location>
</feature>
<sequence>MLYSLQYPSVMPSLCPSSNTQSAMLYYVESQPYSPKQELQEIEADPSGGYGFASNPQIPYDHLPIMFPGYSLAAYERPQNLAGNDDGSNFTEAGFSKEQHRSPATPPFYPKTDLDWSHEADVQSPYDFHEKETWGVPELSFYPQAAHEKQILGLPGLGLSFQGAADDESDTTSSGPSSPSTPGDCYPGVIVSQPQPFHEASYDSTNLGPYQSTPGSFSDTNYPQDNTLTTTDTTRKAIPPAPWETPFPLNCSPAHIPTSPQTAPPPIPTISHFAAVAVPNEETNEIPNP</sequence>
<name>A0A2T7A4V7_TUBBO</name>
<comment type="caution">
    <text evidence="2">The sequence shown here is derived from an EMBL/GenBank/DDBJ whole genome shotgun (WGS) entry which is preliminary data.</text>
</comment>
<feature type="region of interest" description="Disordered" evidence="1">
    <location>
        <begin position="249"/>
        <end position="269"/>
    </location>
</feature>
<dbReference type="EMBL" id="NESQ01000022">
    <property type="protein sequence ID" value="PUU82787.1"/>
    <property type="molecule type" value="Genomic_DNA"/>
</dbReference>
<organism evidence="2 3">
    <name type="scientific">Tuber borchii</name>
    <name type="common">White truffle</name>
    <dbReference type="NCBI Taxonomy" id="42251"/>
    <lineage>
        <taxon>Eukaryota</taxon>
        <taxon>Fungi</taxon>
        <taxon>Dikarya</taxon>
        <taxon>Ascomycota</taxon>
        <taxon>Pezizomycotina</taxon>
        <taxon>Pezizomycetes</taxon>
        <taxon>Pezizales</taxon>
        <taxon>Tuberaceae</taxon>
        <taxon>Tuber</taxon>
    </lineage>
</organism>
<keyword evidence="3" id="KW-1185">Reference proteome</keyword>
<dbReference type="Proteomes" id="UP000244722">
    <property type="component" value="Unassembled WGS sequence"/>
</dbReference>
<feature type="compositionally biased region" description="Low complexity" evidence="1">
    <location>
        <begin position="171"/>
        <end position="184"/>
    </location>
</feature>